<feature type="region of interest" description="Disordered" evidence="1">
    <location>
        <begin position="288"/>
        <end position="318"/>
    </location>
</feature>
<feature type="chain" id="PRO_5032908034" evidence="2">
    <location>
        <begin position="25"/>
        <end position="435"/>
    </location>
</feature>
<evidence type="ECO:0000313" key="3">
    <source>
        <dbReference type="EMBL" id="KAG5180129.1"/>
    </source>
</evidence>
<gene>
    <name evidence="3" type="ORF">JKP88DRAFT_264039</name>
</gene>
<evidence type="ECO:0000313" key="4">
    <source>
        <dbReference type="Proteomes" id="UP000664859"/>
    </source>
</evidence>
<comment type="caution">
    <text evidence="3">The sequence shown here is derived from an EMBL/GenBank/DDBJ whole genome shotgun (WGS) entry which is preliminary data.</text>
</comment>
<dbReference type="Proteomes" id="UP000664859">
    <property type="component" value="Unassembled WGS sequence"/>
</dbReference>
<name>A0A836CBZ6_9STRA</name>
<feature type="compositionally biased region" description="Basic and acidic residues" evidence="1">
    <location>
        <begin position="309"/>
        <end position="318"/>
    </location>
</feature>
<evidence type="ECO:0000256" key="1">
    <source>
        <dbReference type="SAM" id="MobiDB-lite"/>
    </source>
</evidence>
<keyword evidence="4" id="KW-1185">Reference proteome</keyword>
<dbReference type="EMBL" id="JAFCMP010000412">
    <property type="protein sequence ID" value="KAG5180129.1"/>
    <property type="molecule type" value="Genomic_DNA"/>
</dbReference>
<protein>
    <submittedName>
        <fullName evidence="3">Uncharacterized protein</fullName>
    </submittedName>
</protein>
<proteinExistence type="predicted"/>
<reference evidence="3" key="1">
    <citation type="submission" date="2021-02" db="EMBL/GenBank/DDBJ databases">
        <title>First Annotated Genome of the Yellow-green Alga Tribonema minus.</title>
        <authorList>
            <person name="Mahan K.M."/>
        </authorList>
    </citation>
    <scope>NUCLEOTIDE SEQUENCE</scope>
    <source>
        <strain evidence="3">UTEX B ZZ1240</strain>
    </source>
</reference>
<organism evidence="3 4">
    <name type="scientific">Tribonema minus</name>
    <dbReference type="NCBI Taxonomy" id="303371"/>
    <lineage>
        <taxon>Eukaryota</taxon>
        <taxon>Sar</taxon>
        <taxon>Stramenopiles</taxon>
        <taxon>Ochrophyta</taxon>
        <taxon>PX clade</taxon>
        <taxon>Xanthophyceae</taxon>
        <taxon>Tribonematales</taxon>
        <taxon>Tribonemataceae</taxon>
        <taxon>Tribonema</taxon>
    </lineage>
</organism>
<sequence>MVRGVPRHVPVLLWLLMCPNQQHGCVDRSECDPKVTTACVTNACEAFLGHVLSVDHREPYRILHMNVFGLCTQRAGSKGARWQCVDHAHDSPEWKAAEGVLLVSLFALRCAGYQIVHVHASSNAAQRAVTGRTLAGGTPAAPRALPSLMQQLPHLSQQCPISCAMHTQYVASTEGVVKKRSADSSVAGMGLLAARQVADGLSAFVAAAAPHLEAAASSTATIFSWLAKYDAKLLQHLGLPGAPEGVAGMSVEAVAEAARLLRFNASSAGGNDAHQAWVDGKYSNKVKDDPRGAGLGADHSGQAQQAADSARRLGQRDTSQDMDYSNLLLECSFKDSIRWMCTGAWKKGSKPTCTCTGVGGGFKLMRGQLVLLCPEHDGESDITAKRCRLVRWPCDADGKKLEEYKHGGVTYKVMSVDAAKSAARRAAKAQQLSSP</sequence>
<evidence type="ECO:0000256" key="2">
    <source>
        <dbReference type="SAM" id="SignalP"/>
    </source>
</evidence>
<feature type="signal peptide" evidence="2">
    <location>
        <begin position="1"/>
        <end position="24"/>
    </location>
</feature>
<accession>A0A836CBZ6</accession>
<dbReference type="AlphaFoldDB" id="A0A836CBZ6"/>
<keyword evidence="2" id="KW-0732">Signal</keyword>